<dbReference type="Pfam" id="PF00113">
    <property type="entry name" value="Enolase_C"/>
    <property type="match status" value="1"/>
</dbReference>
<dbReference type="PANTHER" id="PTHR11902:SF1">
    <property type="entry name" value="ENOLASE"/>
    <property type="match status" value="1"/>
</dbReference>
<dbReference type="SFLD" id="SFLDS00001">
    <property type="entry name" value="Enolase"/>
    <property type="match status" value="1"/>
</dbReference>
<comment type="function">
    <text evidence="9 10">Catalyzes the reversible conversion of 2-phosphoglycerate (2-PG) into phosphoenolpyruvate (PEP). It is essential for the degradation of carbohydrates via glycolysis.</text>
</comment>
<dbReference type="UniPathway" id="UPA00109">
    <property type="reaction ID" value="UER00187"/>
</dbReference>
<protein>
    <recommendedName>
        <fullName evidence="4 10">Enolase</fullName>
        <ecNumber evidence="3 10">4.2.1.11</ecNumber>
    </recommendedName>
    <alternativeName>
        <fullName evidence="10">2-phospho-D-glycerate hydro-lyase</fullName>
    </alternativeName>
    <alternativeName>
        <fullName evidence="10">2-phosphoglycerate dehydratase</fullName>
    </alternativeName>
</protein>
<dbReference type="InterPro" id="IPR029017">
    <property type="entry name" value="Enolase-like_N"/>
</dbReference>
<evidence type="ECO:0000256" key="2">
    <source>
        <dbReference type="ARBA" id="ARBA00009604"/>
    </source>
</evidence>
<dbReference type="GO" id="GO:0006096">
    <property type="term" value="P:glycolytic process"/>
    <property type="evidence" value="ECO:0007669"/>
    <property type="project" value="UniProtKB-UniRule"/>
</dbReference>
<dbReference type="PRINTS" id="PR00148">
    <property type="entry name" value="ENOLASE"/>
</dbReference>
<dbReference type="SMART" id="SM01193">
    <property type="entry name" value="Enolase_N"/>
    <property type="match status" value="1"/>
</dbReference>
<reference evidence="13 14" key="1">
    <citation type="submission" date="2015-01" db="EMBL/GenBank/DDBJ databases">
        <title>Vibrio sp. C1 JCM 19231 whole genome shotgun sequence.</title>
        <authorList>
            <person name="Sawabe T."/>
            <person name="Meirelles P."/>
            <person name="Feng G."/>
            <person name="Sayaka M."/>
            <person name="Hattori M."/>
            <person name="Ohkuma M."/>
        </authorList>
    </citation>
    <scope>NUCLEOTIDE SEQUENCE [LARGE SCALE GENOMIC DNA]</scope>
    <source>
        <strain evidence="14">JCM 19231</strain>
    </source>
</reference>
<dbReference type="EC" id="4.2.1.11" evidence="3 10"/>
<feature type="domain" description="Enolase N-terminal" evidence="12">
    <location>
        <begin position="1"/>
        <end position="71"/>
    </location>
</feature>
<feature type="binding site" evidence="10">
    <location>
        <position position="101"/>
    </location>
    <ligand>
        <name>(2R)-2-phosphoglycerate</name>
        <dbReference type="ChEBI" id="CHEBI:58289"/>
    </ligand>
</feature>
<dbReference type="GO" id="GO:0004634">
    <property type="term" value="F:phosphopyruvate hydratase activity"/>
    <property type="evidence" value="ECO:0007669"/>
    <property type="project" value="UniProtKB-UniRule"/>
</dbReference>
<feature type="binding site" evidence="10">
    <location>
        <position position="326"/>
    </location>
    <ligand>
        <name>(2R)-2-phosphoglycerate</name>
        <dbReference type="ChEBI" id="CHEBI:58289"/>
    </ligand>
</feature>
<organism evidence="13 14">
    <name type="scientific">Vibrio ishigakensis</name>
    <dbReference type="NCBI Taxonomy" id="1481914"/>
    <lineage>
        <taxon>Bacteria</taxon>
        <taxon>Pseudomonadati</taxon>
        <taxon>Pseudomonadota</taxon>
        <taxon>Gammaproteobacteria</taxon>
        <taxon>Vibrionales</taxon>
        <taxon>Vibrionaceae</taxon>
        <taxon>Vibrio</taxon>
    </lineage>
</organism>
<name>A0A0B8P4D8_9VIBR</name>
<feature type="binding site" evidence="10">
    <location>
        <position position="275"/>
    </location>
    <ligand>
        <name>(2R)-2-phosphoglycerate</name>
        <dbReference type="ChEBI" id="CHEBI:58289"/>
    </ligand>
</feature>
<comment type="similarity">
    <text evidence="2 10">Belongs to the enolase family.</text>
</comment>
<keyword evidence="5 10" id="KW-0964">Secreted</keyword>
<feature type="active site" description="Proton acceptor" evidence="10">
    <location>
        <position position="275"/>
    </location>
</feature>
<dbReference type="GO" id="GO:0000015">
    <property type="term" value="C:phosphopyruvate hydratase complex"/>
    <property type="evidence" value="ECO:0007669"/>
    <property type="project" value="InterPro"/>
</dbReference>
<feature type="active site" description="Proton donor" evidence="10">
    <location>
        <position position="143"/>
    </location>
</feature>
<dbReference type="SUPFAM" id="SSF51604">
    <property type="entry name" value="Enolase C-terminal domain-like"/>
    <property type="match status" value="1"/>
</dbReference>
<dbReference type="Proteomes" id="UP000031671">
    <property type="component" value="Unassembled WGS sequence"/>
</dbReference>
<dbReference type="PANTHER" id="PTHR11902">
    <property type="entry name" value="ENOLASE"/>
    <property type="match status" value="1"/>
</dbReference>
<dbReference type="GO" id="GO:0005576">
    <property type="term" value="C:extracellular region"/>
    <property type="evidence" value="ECO:0007669"/>
    <property type="project" value="UniProtKB-SubCell"/>
</dbReference>
<feature type="binding site" evidence="10">
    <location>
        <position position="305"/>
    </location>
    <ligand>
        <name>(2R)-2-phosphoglycerate</name>
        <dbReference type="ChEBI" id="CHEBI:58289"/>
    </ligand>
</feature>
<sequence>MAQAVNFVNTEIAQALLGMDSREQRKIDTTMIELDGTENKARFGANAILAVSIAVVKAAALAAEVPLYRYIGGVSANVLPVPCMNILNGGVHARWQGPDFQEYMIAPIGASSMREAVQWGSEVYQALRKVLLDQGYSTGVGDEGGFAPKVNSNKEPLELIVQGIKAAGLRPGEDVGICLDPASSEFFEDGGYQLHSENRKLSSAEMIDYYAALVDEFPIILIEDGLAEDDWDNWPLLNQKLGSRIEIVGDDLFVTNTKYIAKGIDLGAANSALIKLNQIGSLTETIDSVNLCYSANWGAFVSHRSGETVDSFIADMTVGLSTGHLKTGAPCRGERVEKYNQLMRIEDELGSSARFAGRGAFQNLD</sequence>
<dbReference type="SMART" id="SM01192">
    <property type="entry name" value="Enolase_C"/>
    <property type="match status" value="1"/>
</dbReference>
<reference evidence="13 14" key="2">
    <citation type="submission" date="2015-01" db="EMBL/GenBank/DDBJ databases">
        <authorList>
            <consortium name="NBRP consortium"/>
            <person name="Sawabe T."/>
            <person name="Meirelles P."/>
            <person name="Feng G."/>
            <person name="Sayaka M."/>
            <person name="Hattori M."/>
            <person name="Ohkuma M."/>
        </authorList>
    </citation>
    <scope>NUCLEOTIDE SEQUENCE [LARGE SCALE GENOMIC DNA]</scope>
    <source>
        <strain evidence="14">JCM 19231</strain>
    </source>
</reference>
<feature type="domain" description="Enolase C-terminal TIM barrel" evidence="11">
    <location>
        <begin position="76"/>
        <end position="363"/>
    </location>
</feature>
<dbReference type="HAMAP" id="MF_00318">
    <property type="entry name" value="Enolase"/>
    <property type="match status" value="1"/>
</dbReference>
<dbReference type="SFLD" id="SFLDG00178">
    <property type="entry name" value="enolase"/>
    <property type="match status" value="1"/>
</dbReference>
<dbReference type="Gene3D" id="3.20.20.120">
    <property type="entry name" value="Enolase-like C-terminal domain"/>
    <property type="match status" value="1"/>
</dbReference>
<dbReference type="AlphaFoldDB" id="A0A0B8P4D8"/>
<comment type="subcellular location">
    <subcellularLocation>
        <location evidence="10">Cytoplasm</location>
    </subcellularLocation>
    <subcellularLocation>
        <location evidence="10">Secreted</location>
    </subcellularLocation>
    <subcellularLocation>
        <location evidence="10">Cell surface</location>
    </subcellularLocation>
    <text evidence="10">Fractions of enolase are present in both the cytoplasm and on the cell surface.</text>
</comment>
<evidence type="ECO:0000256" key="1">
    <source>
        <dbReference type="ARBA" id="ARBA00005031"/>
    </source>
</evidence>
<dbReference type="GO" id="GO:0000287">
    <property type="term" value="F:magnesium ion binding"/>
    <property type="evidence" value="ECO:0007669"/>
    <property type="project" value="UniProtKB-UniRule"/>
</dbReference>
<feature type="binding site" evidence="10">
    <location>
        <position position="223"/>
    </location>
    <ligand>
        <name>Mg(2+)</name>
        <dbReference type="ChEBI" id="CHEBI:18420"/>
    </ligand>
</feature>
<dbReference type="SUPFAM" id="SSF54826">
    <property type="entry name" value="Enolase N-terminal domain-like"/>
    <property type="match status" value="1"/>
</dbReference>
<feature type="binding site" evidence="10">
    <location>
        <position position="180"/>
    </location>
    <ligand>
        <name>Mg(2+)</name>
        <dbReference type="ChEBI" id="CHEBI:18420"/>
    </ligand>
</feature>
<comment type="pathway">
    <text evidence="1 10">Carbohydrate degradation; glycolysis; pyruvate from D-glyceraldehyde 3-phosphate: step 4/5.</text>
</comment>
<keyword evidence="14" id="KW-1185">Reference proteome</keyword>
<comment type="catalytic activity">
    <reaction evidence="10">
        <text>(2R)-2-phosphoglycerate = phosphoenolpyruvate + H2O</text>
        <dbReference type="Rhea" id="RHEA:10164"/>
        <dbReference type="ChEBI" id="CHEBI:15377"/>
        <dbReference type="ChEBI" id="CHEBI:58289"/>
        <dbReference type="ChEBI" id="CHEBI:58702"/>
        <dbReference type="EC" id="4.2.1.11"/>
    </reaction>
</comment>
<evidence type="ECO:0000259" key="12">
    <source>
        <dbReference type="SMART" id="SM01193"/>
    </source>
</evidence>
<evidence type="ECO:0000256" key="10">
    <source>
        <dbReference type="HAMAP-Rule" id="MF_00318"/>
    </source>
</evidence>
<feature type="binding site" evidence="10">
    <location>
        <position position="250"/>
    </location>
    <ligand>
        <name>Mg(2+)</name>
        <dbReference type="ChEBI" id="CHEBI:18420"/>
    </ligand>
</feature>
<dbReference type="CDD" id="cd03313">
    <property type="entry name" value="enolase"/>
    <property type="match status" value="1"/>
</dbReference>
<comment type="subunit">
    <text evidence="10">Component of the RNA degradosome, a multiprotein complex involved in RNA processing and mRNA degradation.</text>
</comment>
<evidence type="ECO:0000256" key="4">
    <source>
        <dbReference type="ARBA" id="ARBA00017068"/>
    </source>
</evidence>
<keyword evidence="10" id="KW-0963">Cytoplasm</keyword>
<keyword evidence="8 10" id="KW-0456">Lyase</keyword>
<gene>
    <name evidence="10" type="primary">eno</name>
    <name evidence="13" type="ORF">JCM19231_1539</name>
</gene>
<dbReference type="InterPro" id="IPR000941">
    <property type="entry name" value="Enolase"/>
</dbReference>
<feature type="binding site" evidence="10">
    <location>
        <position position="304"/>
    </location>
    <ligand>
        <name>(2R)-2-phosphoglycerate</name>
        <dbReference type="ChEBI" id="CHEBI:58289"/>
    </ligand>
</feature>
<dbReference type="EMBL" id="BBRZ01000076">
    <property type="protein sequence ID" value="GAM58158.1"/>
    <property type="molecule type" value="Genomic_DNA"/>
</dbReference>
<evidence type="ECO:0000259" key="11">
    <source>
        <dbReference type="SMART" id="SM01192"/>
    </source>
</evidence>
<keyword evidence="7 10" id="KW-0324">Glycolysis</keyword>
<evidence type="ECO:0000256" key="3">
    <source>
        <dbReference type="ARBA" id="ARBA00012058"/>
    </source>
</evidence>
<evidence type="ECO:0000256" key="5">
    <source>
        <dbReference type="ARBA" id="ARBA00022525"/>
    </source>
</evidence>
<evidence type="ECO:0000256" key="6">
    <source>
        <dbReference type="ARBA" id="ARBA00022842"/>
    </source>
</evidence>
<accession>A0A0B8P4D8</accession>
<dbReference type="GO" id="GO:0009986">
    <property type="term" value="C:cell surface"/>
    <property type="evidence" value="ECO:0007669"/>
    <property type="project" value="UniProtKB-SubCell"/>
</dbReference>
<dbReference type="Gene3D" id="3.30.390.10">
    <property type="entry name" value="Enolase-like, N-terminal domain"/>
    <property type="match status" value="1"/>
</dbReference>
<dbReference type="NCBIfam" id="TIGR01060">
    <property type="entry name" value="eno"/>
    <property type="match status" value="1"/>
</dbReference>
<dbReference type="InterPro" id="IPR036849">
    <property type="entry name" value="Enolase-like_C_sf"/>
</dbReference>
<evidence type="ECO:0000256" key="9">
    <source>
        <dbReference type="ARBA" id="ARBA00045763"/>
    </source>
</evidence>
<keyword evidence="6 10" id="KW-0460">Magnesium</keyword>
<keyword evidence="10" id="KW-0479">Metal-binding</keyword>
<dbReference type="Pfam" id="PF03952">
    <property type="entry name" value="Enolase_N"/>
    <property type="match status" value="1"/>
</dbReference>
<evidence type="ECO:0000313" key="13">
    <source>
        <dbReference type="EMBL" id="GAM58158.1"/>
    </source>
</evidence>
<evidence type="ECO:0000313" key="14">
    <source>
        <dbReference type="Proteomes" id="UP000031671"/>
    </source>
</evidence>
<dbReference type="InterPro" id="IPR020810">
    <property type="entry name" value="Enolase_C"/>
</dbReference>
<comment type="caution">
    <text evidence="13">The sequence shown here is derived from an EMBL/GenBank/DDBJ whole genome shotgun (WGS) entry which is preliminary data.</text>
</comment>
<comment type="cofactor">
    <cofactor evidence="10">
        <name>Mg(2+)</name>
        <dbReference type="ChEBI" id="CHEBI:18420"/>
    </cofactor>
    <text evidence="10">Binds a second Mg(2+) ion via substrate during catalysis.</text>
</comment>
<evidence type="ECO:0000256" key="8">
    <source>
        <dbReference type="ARBA" id="ARBA00023239"/>
    </source>
</evidence>
<evidence type="ECO:0000256" key="7">
    <source>
        <dbReference type="ARBA" id="ARBA00023152"/>
    </source>
</evidence>
<dbReference type="InterPro" id="IPR020811">
    <property type="entry name" value="Enolase_N"/>
</dbReference>
<proteinExistence type="inferred from homology"/>